<evidence type="ECO:0008006" key="4">
    <source>
        <dbReference type="Google" id="ProtNLM"/>
    </source>
</evidence>
<proteinExistence type="predicted"/>
<dbReference type="EMBL" id="CP014327">
    <property type="protein sequence ID" value="AML52196.1"/>
    <property type="molecule type" value="Genomic_DNA"/>
</dbReference>
<feature type="transmembrane region" description="Helical" evidence="1">
    <location>
        <begin position="151"/>
        <end position="175"/>
    </location>
</feature>
<keyword evidence="1" id="KW-0472">Membrane</keyword>
<dbReference type="KEGG" id="hat:RC74_13755"/>
<evidence type="ECO:0000313" key="3">
    <source>
        <dbReference type="Proteomes" id="UP000070371"/>
    </source>
</evidence>
<feature type="transmembrane region" description="Helical" evidence="1">
    <location>
        <begin position="257"/>
        <end position="278"/>
    </location>
</feature>
<feature type="transmembrane region" description="Helical" evidence="1">
    <location>
        <begin position="187"/>
        <end position="206"/>
    </location>
</feature>
<dbReference type="RefSeq" id="WP_052274610.1">
    <property type="nucleotide sequence ID" value="NZ_CP014327.1"/>
</dbReference>
<evidence type="ECO:0000256" key="1">
    <source>
        <dbReference type="SAM" id="Phobius"/>
    </source>
</evidence>
<dbReference type="AlphaFoldDB" id="A0A126V2T8"/>
<feature type="transmembrane region" description="Helical" evidence="1">
    <location>
        <begin position="67"/>
        <end position="89"/>
    </location>
</feature>
<gene>
    <name evidence="2" type="ORF">RC74_13755</name>
</gene>
<keyword evidence="1" id="KW-0812">Transmembrane</keyword>
<dbReference type="Proteomes" id="UP000070371">
    <property type="component" value="Chromosome"/>
</dbReference>
<sequence length="297" mass="32682">MTEDCRIPSTDGPKVSAASGPWPFVTRRQYAHRGQQHVWRSRDHRKGLRRAFLPTYSDAWKPESLNVWIGSGFSIGSFLFIAGSILTLWPVAAHTFSMSGFDVNAVFFLGSIFFTIAGYLQLFQAANSGALPHENAEPRRFVLIGWQPSQIGWLSSFLQFLGTLLFNACTFMALLSIESWLQQDLAIWVPDLLGSILFLTSGYLAFIETCHRYWSWRPWDISWWGALVNFAGCVAFMISAVMAFVPSGGASSAVITASVAWTLIGAIGFFAGAVLVLVECRVNASPPVALPSTTPTL</sequence>
<evidence type="ECO:0000313" key="2">
    <source>
        <dbReference type="EMBL" id="AML52196.1"/>
    </source>
</evidence>
<feature type="transmembrane region" description="Helical" evidence="1">
    <location>
        <begin position="101"/>
        <end position="122"/>
    </location>
</feature>
<protein>
    <recommendedName>
        <fullName evidence="4">YrhK domain-containing protein</fullName>
    </recommendedName>
</protein>
<organism evidence="2 3">
    <name type="scientific">Falsihalocynthiibacter arcticus</name>
    <dbReference type="NCBI Taxonomy" id="1579316"/>
    <lineage>
        <taxon>Bacteria</taxon>
        <taxon>Pseudomonadati</taxon>
        <taxon>Pseudomonadota</taxon>
        <taxon>Alphaproteobacteria</taxon>
        <taxon>Rhodobacterales</taxon>
        <taxon>Roseobacteraceae</taxon>
        <taxon>Falsihalocynthiibacter</taxon>
    </lineage>
</organism>
<keyword evidence="1" id="KW-1133">Transmembrane helix</keyword>
<dbReference type="STRING" id="1579316.RC74_13755"/>
<name>A0A126V2T8_9RHOB</name>
<accession>A0A126V2T8</accession>
<feature type="transmembrane region" description="Helical" evidence="1">
    <location>
        <begin position="221"/>
        <end position="245"/>
    </location>
</feature>
<reference evidence="2 3" key="1">
    <citation type="submission" date="2016-02" db="EMBL/GenBank/DDBJ databases">
        <title>Complete genome sequence of Halocynthiibacter arcticus PAMC 20958t from arctic marine sediment.</title>
        <authorList>
            <person name="Lee Y.M."/>
            <person name="Baek K."/>
            <person name="Lee H.K."/>
            <person name="Shin S.C."/>
        </authorList>
    </citation>
    <scope>NUCLEOTIDE SEQUENCE [LARGE SCALE GENOMIC DNA]</scope>
    <source>
        <strain evidence="2">PAMC 20958</strain>
    </source>
</reference>
<keyword evidence="3" id="KW-1185">Reference proteome</keyword>